<evidence type="ECO:0000256" key="2">
    <source>
        <dbReference type="ARBA" id="ARBA00023002"/>
    </source>
</evidence>
<proteinExistence type="inferred from homology"/>
<dbReference type="PANTHER" id="PTHR43364">
    <property type="entry name" value="NADH-SPECIFIC METHYLGLYOXAL REDUCTASE-RELATED"/>
    <property type="match status" value="1"/>
</dbReference>
<keyword evidence="1" id="KW-0521">NADP</keyword>
<protein>
    <recommendedName>
        <fullName evidence="4">Protein tas</fullName>
    </recommendedName>
</protein>
<dbReference type="AlphaFoldDB" id="A0A437QPZ4"/>
<dbReference type="Pfam" id="PF00248">
    <property type="entry name" value="Aldo_ket_red"/>
    <property type="match status" value="1"/>
</dbReference>
<dbReference type="InterPro" id="IPR036812">
    <property type="entry name" value="NAD(P)_OxRdtase_dom_sf"/>
</dbReference>
<dbReference type="Gene3D" id="3.20.20.100">
    <property type="entry name" value="NADP-dependent oxidoreductase domain"/>
    <property type="match status" value="1"/>
</dbReference>
<dbReference type="InterPro" id="IPR050523">
    <property type="entry name" value="AKR_Detox_Biosynth"/>
</dbReference>
<organism evidence="6 7">
    <name type="scientific">Hwanghaeella grinnelliae</name>
    <dbReference type="NCBI Taxonomy" id="2500179"/>
    <lineage>
        <taxon>Bacteria</taxon>
        <taxon>Pseudomonadati</taxon>
        <taxon>Pseudomonadota</taxon>
        <taxon>Alphaproteobacteria</taxon>
        <taxon>Rhodospirillales</taxon>
        <taxon>Rhodospirillaceae</taxon>
        <taxon>Hwanghaeella</taxon>
    </lineage>
</organism>
<evidence type="ECO:0000259" key="5">
    <source>
        <dbReference type="Pfam" id="PF00248"/>
    </source>
</evidence>
<accession>A0A437QPZ4</accession>
<dbReference type="FunFam" id="3.20.20.100:FF:000005">
    <property type="entry name" value="NADP(H)-dependent aldo-keto reductase"/>
    <property type="match status" value="1"/>
</dbReference>
<sequence>MEMRPLGTTDLSVSKICLGTMTWGKQNTEAEGHDQMDYALDHGVNFWDTAEMYSTPVTEETFGRTEEIIGTWFAKTGRRKDVILATKVIGRTTRFPWVRPHIHKDEARLDRQSILEACDDSLKRLQTDYIDLYQLHWPERKTNTFGALDYEHDPEDDPIPLEETLSALAELVKAGKVRHIGVSNETPWGVMEMLKLHETKGLPRIQSVQNVYNLLLRNYEVGMAEVSIREKCGLLPYSPLAMGALSGKYLDGARPEGARLTLFPDYFPRYLKPRALETAGKYVAIAKKHGLDPTEMALAFVNDRPFVTSNIIGATSVEQLASCIRSADLMLSDEVMEEIGAIHRDTPVPTSE</sequence>
<keyword evidence="7" id="KW-1185">Reference proteome</keyword>
<dbReference type="InterPro" id="IPR023210">
    <property type="entry name" value="NADP_OxRdtase_dom"/>
</dbReference>
<comment type="similarity">
    <text evidence="3">Belongs to the aldo/keto reductase family. Aldo/keto reductase 2 subfamily.</text>
</comment>
<evidence type="ECO:0000313" key="7">
    <source>
        <dbReference type="Proteomes" id="UP000287447"/>
    </source>
</evidence>
<evidence type="ECO:0000256" key="3">
    <source>
        <dbReference type="ARBA" id="ARBA00038157"/>
    </source>
</evidence>
<dbReference type="CDD" id="cd19094">
    <property type="entry name" value="AKR_Tas-like"/>
    <property type="match status" value="1"/>
</dbReference>
<dbReference type="OrthoDB" id="9773828at2"/>
<dbReference type="GO" id="GO:0016491">
    <property type="term" value="F:oxidoreductase activity"/>
    <property type="evidence" value="ECO:0007669"/>
    <property type="project" value="UniProtKB-KW"/>
</dbReference>
<evidence type="ECO:0000256" key="1">
    <source>
        <dbReference type="ARBA" id="ARBA00022857"/>
    </source>
</evidence>
<dbReference type="PANTHER" id="PTHR43364:SF4">
    <property type="entry name" value="NAD(P)-LINKED OXIDOREDUCTASE SUPERFAMILY PROTEIN"/>
    <property type="match status" value="1"/>
</dbReference>
<dbReference type="SUPFAM" id="SSF51430">
    <property type="entry name" value="NAD(P)-linked oxidoreductase"/>
    <property type="match status" value="1"/>
</dbReference>
<keyword evidence="2" id="KW-0560">Oxidoreductase</keyword>
<dbReference type="InterPro" id="IPR020471">
    <property type="entry name" value="AKR"/>
</dbReference>
<dbReference type="RefSeq" id="WP_127766016.1">
    <property type="nucleotide sequence ID" value="NZ_SADE01000002.1"/>
</dbReference>
<name>A0A437QPZ4_9PROT</name>
<evidence type="ECO:0000313" key="6">
    <source>
        <dbReference type="EMBL" id="RVU36540.1"/>
    </source>
</evidence>
<gene>
    <name evidence="6" type="ORF">EOI86_15235</name>
</gene>
<evidence type="ECO:0000256" key="4">
    <source>
        <dbReference type="ARBA" id="ARBA00070119"/>
    </source>
</evidence>
<dbReference type="Proteomes" id="UP000287447">
    <property type="component" value="Unassembled WGS sequence"/>
</dbReference>
<dbReference type="EMBL" id="SADE01000002">
    <property type="protein sequence ID" value="RVU36540.1"/>
    <property type="molecule type" value="Genomic_DNA"/>
</dbReference>
<dbReference type="PRINTS" id="PR00069">
    <property type="entry name" value="ALDKETRDTASE"/>
</dbReference>
<feature type="domain" description="NADP-dependent oxidoreductase" evidence="5">
    <location>
        <begin position="15"/>
        <end position="342"/>
    </location>
</feature>
<comment type="caution">
    <text evidence="6">The sequence shown here is derived from an EMBL/GenBank/DDBJ whole genome shotgun (WGS) entry which is preliminary data.</text>
</comment>
<reference evidence="7" key="1">
    <citation type="submission" date="2019-01" db="EMBL/GenBank/DDBJ databases">
        <title>Gri0909 isolated from a small marine red alga.</title>
        <authorList>
            <person name="Kim J."/>
            <person name="Jeong S.E."/>
            <person name="Jeon C.O."/>
        </authorList>
    </citation>
    <scope>NUCLEOTIDE SEQUENCE [LARGE SCALE GENOMIC DNA]</scope>
    <source>
        <strain evidence="7">Gri0909</strain>
    </source>
</reference>